<dbReference type="EMBL" id="CP041396">
    <property type="protein sequence ID" value="QDM12881.1"/>
    <property type="molecule type" value="Genomic_DNA"/>
</dbReference>
<organism evidence="1 2">
    <name type="scientific">Bacteroides ovatus</name>
    <dbReference type="NCBI Taxonomy" id="28116"/>
    <lineage>
        <taxon>Bacteria</taxon>
        <taxon>Pseudomonadati</taxon>
        <taxon>Bacteroidota</taxon>
        <taxon>Bacteroidia</taxon>
        <taxon>Bacteroidales</taxon>
        <taxon>Bacteroidaceae</taxon>
        <taxon>Bacteroides</taxon>
    </lineage>
</organism>
<dbReference type="RefSeq" id="WP_032846907.1">
    <property type="nucleotide sequence ID" value="NZ_CP041396.1"/>
</dbReference>
<evidence type="ECO:0000313" key="1">
    <source>
        <dbReference type="EMBL" id="QDM12881.1"/>
    </source>
</evidence>
<protein>
    <submittedName>
        <fullName evidence="1">Uncharacterized protein</fullName>
    </submittedName>
</protein>
<keyword evidence="1" id="KW-0614">Plasmid</keyword>
<name>A0AAP9DQH8_BACOV</name>
<proteinExistence type="predicted"/>
<sequence>MNRKNNKNESLIEYIDSLISELNIVKNHVLNNDLQTASEYTDGIVTGSEELRDKIDENDD</sequence>
<dbReference type="Proteomes" id="UP000318823">
    <property type="component" value="Plasmid unnamed1"/>
</dbReference>
<gene>
    <name evidence="1" type="ORF">DYI28_29785</name>
</gene>
<geneLocation type="plasmid" evidence="1 2">
    <name>unnamed1</name>
</geneLocation>
<evidence type="ECO:0000313" key="2">
    <source>
        <dbReference type="Proteomes" id="UP000318823"/>
    </source>
</evidence>
<dbReference type="AlphaFoldDB" id="A0AAP9DQH8"/>
<reference evidence="2" key="1">
    <citation type="journal article" date="2018" name="J. Anim. Genet.">
        <title>Acquired interbacterial defense systems protect against interspecies antagonism in the human gut microbiome.</title>
        <authorList>
            <person name="Ross B.D."/>
            <person name="Verster A.J."/>
            <person name="Radey M.C."/>
            <person name="Schmidtke D.T."/>
            <person name="Pope C.E."/>
            <person name="Hoffman L.R."/>
            <person name="Hajjar A."/>
            <person name="Peterson S.B."/>
            <person name="Borenstein E."/>
            <person name="Mougous J."/>
        </authorList>
    </citation>
    <scope>NUCLEOTIDE SEQUENCE [LARGE SCALE GENOMIC DNA]</scope>
    <source>
        <strain evidence="2">3725 D1 iv</strain>
        <plasmid evidence="2">unnamed1</plasmid>
    </source>
</reference>
<accession>A0AAP9DQH8</accession>